<feature type="compositionally biased region" description="Basic and acidic residues" evidence="1">
    <location>
        <begin position="50"/>
        <end position="60"/>
    </location>
</feature>
<sequence>MNRLLVLFAVLAAMVVALAMASPADNNDNKWFKNPGSPTERRVLKDDVGQEIHYTHDPTTGHRTTGYLAKGKNTRQSPPRDRQPSTGGEPSTSQKKGKGKGK</sequence>
<feature type="compositionally biased region" description="Polar residues" evidence="1">
    <location>
        <begin position="84"/>
        <end position="94"/>
    </location>
</feature>
<keyword evidence="2" id="KW-0732">Signal</keyword>
<name>A0AAE1LRT9_9NEOP</name>
<organism evidence="3 4">
    <name type="scientific">Frankliniella fusca</name>
    <dbReference type="NCBI Taxonomy" id="407009"/>
    <lineage>
        <taxon>Eukaryota</taxon>
        <taxon>Metazoa</taxon>
        <taxon>Ecdysozoa</taxon>
        <taxon>Arthropoda</taxon>
        <taxon>Hexapoda</taxon>
        <taxon>Insecta</taxon>
        <taxon>Pterygota</taxon>
        <taxon>Neoptera</taxon>
        <taxon>Paraneoptera</taxon>
        <taxon>Thysanoptera</taxon>
        <taxon>Terebrantia</taxon>
        <taxon>Thripoidea</taxon>
        <taxon>Thripidae</taxon>
        <taxon>Frankliniella</taxon>
    </lineage>
</organism>
<proteinExistence type="predicted"/>
<feature type="region of interest" description="Disordered" evidence="1">
    <location>
        <begin position="23"/>
        <end position="42"/>
    </location>
</feature>
<reference evidence="3" key="2">
    <citation type="journal article" date="2023" name="BMC Genomics">
        <title>Pest status, molecular evolution, and epigenetic factors derived from the genome assembly of Frankliniella fusca, a thysanopteran phytovirus vector.</title>
        <authorList>
            <person name="Catto M.A."/>
            <person name="Labadie P.E."/>
            <person name="Jacobson A.L."/>
            <person name="Kennedy G.G."/>
            <person name="Srinivasan R."/>
            <person name="Hunt B.G."/>
        </authorList>
    </citation>
    <scope>NUCLEOTIDE SEQUENCE</scope>
    <source>
        <strain evidence="3">PL_HMW_Pooled</strain>
    </source>
</reference>
<comment type="caution">
    <text evidence="3">The sequence shown here is derived from an EMBL/GenBank/DDBJ whole genome shotgun (WGS) entry which is preliminary data.</text>
</comment>
<accession>A0AAE1LRT9</accession>
<dbReference type="AlphaFoldDB" id="A0AAE1LRT9"/>
<dbReference type="Proteomes" id="UP001219518">
    <property type="component" value="Unassembled WGS sequence"/>
</dbReference>
<evidence type="ECO:0000313" key="4">
    <source>
        <dbReference type="Proteomes" id="UP001219518"/>
    </source>
</evidence>
<protein>
    <submittedName>
        <fullName evidence="3">Cytochrome c-type biogenesis protein CcmE</fullName>
    </submittedName>
</protein>
<evidence type="ECO:0000313" key="3">
    <source>
        <dbReference type="EMBL" id="KAK3930246.1"/>
    </source>
</evidence>
<evidence type="ECO:0000256" key="2">
    <source>
        <dbReference type="SAM" id="SignalP"/>
    </source>
</evidence>
<gene>
    <name evidence="3" type="ORF">KUF71_004980</name>
</gene>
<feature type="signal peptide" evidence="2">
    <location>
        <begin position="1"/>
        <end position="21"/>
    </location>
</feature>
<evidence type="ECO:0000256" key="1">
    <source>
        <dbReference type="SAM" id="MobiDB-lite"/>
    </source>
</evidence>
<keyword evidence="4" id="KW-1185">Reference proteome</keyword>
<feature type="chain" id="PRO_5041931617" evidence="2">
    <location>
        <begin position="22"/>
        <end position="102"/>
    </location>
</feature>
<feature type="region of interest" description="Disordered" evidence="1">
    <location>
        <begin position="50"/>
        <end position="102"/>
    </location>
</feature>
<reference evidence="3" key="1">
    <citation type="submission" date="2021-07" db="EMBL/GenBank/DDBJ databases">
        <authorList>
            <person name="Catto M.A."/>
            <person name="Jacobson A."/>
            <person name="Kennedy G."/>
            <person name="Labadie P."/>
            <person name="Hunt B.G."/>
            <person name="Srinivasan R."/>
        </authorList>
    </citation>
    <scope>NUCLEOTIDE SEQUENCE</scope>
    <source>
        <strain evidence="3">PL_HMW_Pooled</strain>
        <tissue evidence="3">Head</tissue>
    </source>
</reference>
<dbReference type="EMBL" id="JAHWGI010001411">
    <property type="protein sequence ID" value="KAK3930246.1"/>
    <property type="molecule type" value="Genomic_DNA"/>
</dbReference>